<keyword evidence="2" id="KW-1185">Reference proteome</keyword>
<evidence type="ECO:0000313" key="2">
    <source>
        <dbReference type="Proteomes" id="UP000095280"/>
    </source>
</evidence>
<sequence length="423" mass="46190">MALLPAQILLLLLASPARAEPRTDCEFPIRRSRVLSTWQSSFGDGPNCFFNRSHTDEEFIIKNKTRSYRFFHSANESSADGGFHWFAVQLNEPLLIRSVTVKGREELSGPGALAENSSFIVSCTQLCGGKPTFTPSNVQQQLCFPNGSCTASQELRVPRAQPQHAGSYTCRLGSVETRTTVAVLYPPSTVLISVQKSDNCQRLSDMIVIFSSSVSKPLPKHRCSAESDEVLVRNLTRLTLVEQSSSRDGSVSQWKLDTDDEGLSRALVTCSAVQTLPEGIEFRQVHSARARLSCPGKLSELGAKGHAACAAAFFGIGFAASSLLCALFRKVLVNEILAPFDVAADGIDGASWVFERARGIEIWTSDSSSQLFSGDHCSSRSMSSQFRESQQHWRLCGVTESNNSQIAAGEIFTVNCVAKVRSY</sequence>
<dbReference type="WBParaSite" id="maker-uti_cns_0048746-snap-gene-0.9-mRNA-1">
    <property type="protein sequence ID" value="maker-uti_cns_0048746-snap-gene-0.9-mRNA-1"/>
    <property type="gene ID" value="maker-uti_cns_0048746-snap-gene-0.9"/>
</dbReference>
<feature type="chain" id="PRO_5009321848" evidence="1">
    <location>
        <begin position="20"/>
        <end position="423"/>
    </location>
</feature>
<protein>
    <submittedName>
        <fullName evidence="3">Ig-like domain-containing protein</fullName>
    </submittedName>
</protein>
<dbReference type="SUPFAM" id="SSF48726">
    <property type="entry name" value="Immunoglobulin"/>
    <property type="match status" value="1"/>
</dbReference>
<accession>A0A1I8JJM7</accession>
<dbReference type="Proteomes" id="UP000095280">
    <property type="component" value="Unplaced"/>
</dbReference>
<name>A0A1I8JJM7_9PLAT</name>
<reference evidence="3" key="1">
    <citation type="submission" date="2016-11" db="UniProtKB">
        <authorList>
            <consortium name="WormBaseParasite"/>
        </authorList>
    </citation>
    <scope>IDENTIFICATION</scope>
</reference>
<feature type="signal peptide" evidence="1">
    <location>
        <begin position="1"/>
        <end position="19"/>
    </location>
</feature>
<evidence type="ECO:0000313" key="3">
    <source>
        <dbReference type="WBParaSite" id="maker-uti_cns_0048746-snap-gene-0.9-mRNA-1"/>
    </source>
</evidence>
<evidence type="ECO:0000256" key="1">
    <source>
        <dbReference type="SAM" id="SignalP"/>
    </source>
</evidence>
<keyword evidence="1" id="KW-0732">Signal</keyword>
<proteinExistence type="predicted"/>
<dbReference type="InterPro" id="IPR036179">
    <property type="entry name" value="Ig-like_dom_sf"/>
</dbReference>
<organism evidence="2 3">
    <name type="scientific">Macrostomum lignano</name>
    <dbReference type="NCBI Taxonomy" id="282301"/>
    <lineage>
        <taxon>Eukaryota</taxon>
        <taxon>Metazoa</taxon>
        <taxon>Spiralia</taxon>
        <taxon>Lophotrochozoa</taxon>
        <taxon>Platyhelminthes</taxon>
        <taxon>Rhabditophora</taxon>
        <taxon>Macrostomorpha</taxon>
        <taxon>Macrostomida</taxon>
        <taxon>Macrostomidae</taxon>
        <taxon>Macrostomum</taxon>
    </lineage>
</organism>
<dbReference type="AlphaFoldDB" id="A0A1I8JJM7"/>